<dbReference type="InterPro" id="IPR033645">
    <property type="entry name" value="VirB9/CagX/TrbG_C"/>
</dbReference>
<dbReference type="InterPro" id="IPR010258">
    <property type="entry name" value="Conjugal_tfr_TrbG/VirB9/CagX"/>
</dbReference>
<dbReference type="Gene3D" id="2.60.40.2500">
    <property type="match status" value="1"/>
</dbReference>
<evidence type="ECO:0000256" key="1">
    <source>
        <dbReference type="ARBA" id="ARBA00006135"/>
    </source>
</evidence>
<feature type="region of interest" description="Disordered" evidence="3">
    <location>
        <begin position="328"/>
        <end position="347"/>
    </location>
</feature>
<organism evidence="4 5">
    <name type="scientific">Sutterella seckii</name>
    <dbReference type="NCBI Taxonomy" id="1944635"/>
    <lineage>
        <taxon>Bacteria</taxon>
        <taxon>Pseudomonadati</taxon>
        <taxon>Pseudomonadota</taxon>
        <taxon>Betaproteobacteria</taxon>
        <taxon>Burkholderiales</taxon>
        <taxon>Sutterellaceae</taxon>
        <taxon>Sutterella</taxon>
    </lineage>
</organism>
<comment type="similarity">
    <text evidence="1">Belongs to the TrbG/VirB9 family.</text>
</comment>
<evidence type="ECO:0000256" key="3">
    <source>
        <dbReference type="SAM" id="MobiDB-lite"/>
    </source>
</evidence>
<reference evidence="4 5" key="1">
    <citation type="submission" date="2019-10" db="EMBL/GenBank/DDBJ databases">
        <title>Genome diversity of Sutterella seckii.</title>
        <authorList>
            <person name="Chaplin A.V."/>
            <person name="Sokolova S.R."/>
            <person name="Mosin K.A."/>
            <person name="Ivanova E.L."/>
            <person name="Kochetkova T.O."/>
            <person name="Goltsov A.Y."/>
            <person name="Trofimov D.Y."/>
            <person name="Efimov B.A."/>
        </authorList>
    </citation>
    <scope>NUCLEOTIDE SEQUENCE [LARGE SCALE GENOMIC DNA]</scope>
    <source>
        <strain evidence="4 5">ASD393</strain>
    </source>
</reference>
<dbReference type="OrthoDB" id="9773431at2"/>
<accession>A0A6I1EI95</accession>
<sequence length="347" mass="37848">MTNMQTKQALDMHALVGNSAARRAAVLVTTAKAAAFLAAAGLIFGAGSVHALQKPDLSKNDGRIKYVDYRPDDVVPINACEGVITTITFADDERVENYGSGFSTAWEFATRGNHFYLKPKETQGTTNLIVMTDKRVYSFDVKYSKVRKGVTYRMIFRYPDDEKAAAEAKAAAEKKKALMNRDPIDSAVPSPKDELARLRVETGMTNAAVSASATTPDPLVRTARIGGKPGYNWAYTMNFGKNPASKDLAPAAVYDDGRFTVIRMPAGAELPAVYQVRAEDGEQLVKTHVDPRTNAVIVEKVCRELRLRNGQAVVGLYNEDYGRLISGTPSKSTMPGLKRGWTDGAKE</sequence>
<evidence type="ECO:0000313" key="4">
    <source>
        <dbReference type="EMBL" id="KAB7658064.1"/>
    </source>
</evidence>
<evidence type="ECO:0000313" key="5">
    <source>
        <dbReference type="Proteomes" id="UP000430564"/>
    </source>
</evidence>
<evidence type="ECO:0000256" key="2">
    <source>
        <dbReference type="ARBA" id="ARBA00022729"/>
    </source>
</evidence>
<gene>
    <name evidence="4" type="ORF">GBM95_07640</name>
</gene>
<dbReference type="AlphaFoldDB" id="A0A6I1EI95"/>
<comment type="caution">
    <text evidence="4">The sequence shown here is derived from an EMBL/GenBank/DDBJ whole genome shotgun (WGS) entry which is preliminary data.</text>
</comment>
<dbReference type="InterPro" id="IPR038161">
    <property type="entry name" value="VirB9/CagX/TrbG_C_sf"/>
</dbReference>
<dbReference type="Pfam" id="PF03524">
    <property type="entry name" value="CagX"/>
    <property type="match status" value="1"/>
</dbReference>
<proteinExistence type="inferred from homology"/>
<keyword evidence="2" id="KW-0732">Signal</keyword>
<dbReference type="RefSeq" id="WP_152158558.1">
    <property type="nucleotide sequence ID" value="NZ_WEHX01000049.1"/>
</dbReference>
<name>A0A6I1EI95_9BURK</name>
<dbReference type="Proteomes" id="UP000430564">
    <property type="component" value="Unassembled WGS sequence"/>
</dbReference>
<protein>
    <submittedName>
        <fullName evidence="4">P-type conjugative transfer protein VirB9</fullName>
    </submittedName>
</protein>
<dbReference type="EMBL" id="WEHX01000049">
    <property type="protein sequence ID" value="KAB7658064.1"/>
    <property type="molecule type" value="Genomic_DNA"/>
</dbReference>
<dbReference type="CDD" id="cd06911">
    <property type="entry name" value="VirB9_CagX_TrbG"/>
    <property type="match status" value="1"/>
</dbReference>